<dbReference type="Pfam" id="PF00023">
    <property type="entry name" value="Ank"/>
    <property type="match status" value="1"/>
</dbReference>
<dbReference type="PANTHER" id="PTHR12447:SF25">
    <property type="entry name" value="ANKYRIN REPEAT DOMAIN-CONTAINING PROTEIN 13C"/>
    <property type="match status" value="1"/>
</dbReference>
<dbReference type="GO" id="GO:0005789">
    <property type="term" value="C:endoplasmic reticulum membrane"/>
    <property type="evidence" value="ECO:0007669"/>
    <property type="project" value="UniProtKB-SubCell"/>
</dbReference>
<dbReference type="InterPro" id="IPR021832">
    <property type="entry name" value="ANKRD13"/>
</dbReference>
<keyword evidence="4" id="KW-0040">ANK repeat</keyword>
<dbReference type="InterPro" id="IPR002110">
    <property type="entry name" value="Ankyrin_rpt"/>
</dbReference>
<proteinExistence type="predicted"/>
<protein>
    <submittedName>
        <fullName evidence="6">Uncharacterized protein</fullName>
    </submittedName>
</protein>
<feature type="compositionally biased region" description="Basic and acidic residues" evidence="5">
    <location>
        <begin position="255"/>
        <end position="271"/>
    </location>
</feature>
<comment type="function">
    <text evidence="3">Acts as a molecular chaperone for G protein-coupled receptors, regulating their biogenesis and exit from the ER.</text>
</comment>
<dbReference type="EMBL" id="ASPP01010516">
    <property type="protein sequence ID" value="ETO22727.1"/>
    <property type="molecule type" value="Genomic_DNA"/>
</dbReference>
<dbReference type="Proteomes" id="UP000023152">
    <property type="component" value="Unassembled WGS sequence"/>
</dbReference>
<dbReference type="Gene3D" id="1.25.40.20">
    <property type="entry name" value="Ankyrin repeat-containing domain"/>
    <property type="match status" value="1"/>
</dbReference>
<evidence type="ECO:0000256" key="4">
    <source>
        <dbReference type="PROSITE-ProRule" id="PRU00023"/>
    </source>
</evidence>
<dbReference type="AlphaFoldDB" id="X6NBM4"/>
<dbReference type="PANTHER" id="PTHR12447">
    <property type="entry name" value="ANKYRIN REPEAT DOMAIN-CONTAINING PROTEIN 13"/>
    <property type="match status" value="1"/>
</dbReference>
<dbReference type="SUPFAM" id="SSF48403">
    <property type="entry name" value="Ankyrin repeat"/>
    <property type="match status" value="1"/>
</dbReference>
<comment type="caution">
    <text evidence="6">The sequence shown here is derived from an EMBL/GenBank/DDBJ whole genome shotgun (WGS) entry which is preliminary data.</text>
</comment>
<dbReference type="PROSITE" id="PS50088">
    <property type="entry name" value="ANK_REPEAT"/>
    <property type="match status" value="1"/>
</dbReference>
<evidence type="ECO:0000313" key="6">
    <source>
        <dbReference type="EMBL" id="ETO22727.1"/>
    </source>
</evidence>
<evidence type="ECO:0000256" key="3">
    <source>
        <dbReference type="ARBA" id="ARBA00037107"/>
    </source>
</evidence>
<feature type="repeat" description="ANK" evidence="4">
    <location>
        <begin position="323"/>
        <end position="355"/>
    </location>
</feature>
<evidence type="ECO:0000256" key="1">
    <source>
        <dbReference type="ARBA" id="ARBA00004586"/>
    </source>
</evidence>
<dbReference type="OrthoDB" id="1585644at2759"/>
<name>X6NBM4_RETFI</name>
<feature type="region of interest" description="Disordered" evidence="5">
    <location>
        <begin position="246"/>
        <end position="276"/>
    </location>
</feature>
<gene>
    <name evidence="6" type="ORF">RFI_14466</name>
</gene>
<evidence type="ECO:0000256" key="5">
    <source>
        <dbReference type="SAM" id="MobiDB-lite"/>
    </source>
</evidence>
<organism evidence="6 7">
    <name type="scientific">Reticulomyxa filosa</name>
    <dbReference type="NCBI Taxonomy" id="46433"/>
    <lineage>
        <taxon>Eukaryota</taxon>
        <taxon>Sar</taxon>
        <taxon>Rhizaria</taxon>
        <taxon>Retaria</taxon>
        <taxon>Foraminifera</taxon>
        <taxon>Monothalamids</taxon>
        <taxon>Reticulomyxidae</taxon>
        <taxon>Reticulomyxa</taxon>
    </lineage>
</organism>
<keyword evidence="7" id="KW-1185">Reference proteome</keyword>
<evidence type="ECO:0000313" key="7">
    <source>
        <dbReference type="Proteomes" id="UP000023152"/>
    </source>
</evidence>
<reference evidence="6 7" key="1">
    <citation type="journal article" date="2013" name="Curr. Biol.">
        <title>The Genome of the Foraminiferan Reticulomyxa filosa.</title>
        <authorList>
            <person name="Glockner G."/>
            <person name="Hulsmann N."/>
            <person name="Schleicher M."/>
            <person name="Noegel A.A."/>
            <person name="Eichinger L."/>
            <person name="Gallinger C."/>
            <person name="Pawlowski J."/>
            <person name="Sierra R."/>
            <person name="Euteneuer U."/>
            <person name="Pillet L."/>
            <person name="Moustafa A."/>
            <person name="Platzer M."/>
            <person name="Groth M."/>
            <person name="Szafranski K."/>
            <person name="Schliwa M."/>
        </authorList>
    </citation>
    <scope>NUCLEOTIDE SEQUENCE [LARGE SCALE GENOMIC DNA]</scope>
</reference>
<sequence>MSCHLTFQEVPRSSADWKPNQPHAKERESHVDCVRTFLHCFMGRGKTKLFLRRKSCGLQKTNLPYFEKKKKKIVNFLGHVVKSKPNESLQLKKIFLKKENNVVAPCLIFEKHLKRTLNDIIAKWYSAEETPRVFVFSQIDDDAEISLLTVTQQETVSMDTNEAGTGVKDNATAVSRTSNAVPVDMQLSMLLTSPQEQQSIIDEAVIEGSSVDDVYMNDFCHAQIPLLMHQYFGDVLDDSKQSVDHHTVSSAKGPIAKEEEKQINVTAEDKSNASSASTTVVSATSNQSENDVEFIYTYISAWFGDILTIKNVSGEWIDSKDVHGNTALAIAVRMEMPDVAHALLEKGADPRVELGCGWNILQEACLYQQQQLVTDMVIHTVQLRGNEYEKQKQRLLDSLQKIKDFKLEIKWQVTVELLFVSQIKKRKINTIKQRQKRDGKYTVFGSNGDKFIEKVFRYRKFQNLEIGHKDSL</sequence>
<accession>X6NBM4</accession>
<dbReference type="PROSITE" id="PS50297">
    <property type="entry name" value="ANK_REP_REGION"/>
    <property type="match status" value="1"/>
</dbReference>
<evidence type="ECO:0000256" key="2">
    <source>
        <dbReference type="ARBA" id="ARBA00023186"/>
    </source>
</evidence>
<dbReference type="SMART" id="SM00248">
    <property type="entry name" value="ANK"/>
    <property type="match status" value="1"/>
</dbReference>
<dbReference type="InterPro" id="IPR036770">
    <property type="entry name" value="Ankyrin_rpt-contain_sf"/>
</dbReference>
<comment type="subcellular location">
    <subcellularLocation>
        <location evidence="1">Endoplasmic reticulum membrane</location>
    </subcellularLocation>
</comment>
<keyword evidence="2" id="KW-0143">Chaperone</keyword>